<feature type="transmembrane region" description="Helical" evidence="1">
    <location>
        <begin position="67"/>
        <end position="86"/>
    </location>
</feature>
<dbReference type="Proteomes" id="UP000310639">
    <property type="component" value="Chromosome"/>
</dbReference>
<name>A0A4P9A2G4_9BACT</name>
<evidence type="ECO:0000256" key="1">
    <source>
        <dbReference type="SAM" id="Phobius"/>
    </source>
</evidence>
<dbReference type="RefSeq" id="WP_138078453.1">
    <property type="nucleotide sequence ID" value="NZ_CP040004.1"/>
</dbReference>
<proteinExistence type="predicted"/>
<protein>
    <submittedName>
        <fullName evidence="2">Uncharacterized protein</fullName>
    </submittedName>
</protein>
<organism evidence="2 3">
    <name type="scientific">Candidatus Nanosynbacter featherlites</name>
    <dbReference type="NCBI Taxonomy" id="2572088"/>
    <lineage>
        <taxon>Bacteria</taxon>
        <taxon>Candidatus Saccharimonadota</taxon>
        <taxon>Candidatus Saccharimonadia</taxon>
        <taxon>Candidatus Nanosynbacterales</taxon>
        <taxon>Candidatus Nanosynbacteraceae</taxon>
        <taxon>Candidatus Nanosynbacter</taxon>
    </lineage>
</organism>
<evidence type="ECO:0000313" key="2">
    <source>
        <dbReference type="EMBL" id="QCT41965.1"/>
    </source>
</evidence>
<accession>A0A4P9A2G4</accession>
<dbReference type="AlphaFoldDB" id="A0A4P9A2G4"/>
<evidence type="ECO:0000313" key="3">
    <source>
        <dbReference type="Proteomes" id="UP000310639"/>
    </source>
</evidence>
<feature type="transmembrane region" description="Helical" evidence="1">
    <location>
        <begin position="21"/>
        <end position="40"/>
    </location>
</feature>
<keyword evidence="1" id="KW-0812">Transmembrane</keyword>
<keyword evidence="1" id="KW-1133">Transmembrane helix</keyword>
<sequence>MKQEITTSIKTIMSDRWLAGLIVFNVIFAIIVVIVLAAHIKPRETQVITQYSAFGITSLYRDYWYTLWFYALLEVVAVVGHSILAVKLVKLERRHLGLALAWGTIGFSAILLLLALPILRIASFG</sequence>
<reference evidence="2 3" key="1">
    <citation type="submission" date="2019-04" db="EMBL/GenBank/DDBJ databases">
        <title>Saccharibacteria TM7 genomes.</title>
        <authorList>
            <person name="Bor B."/>
            <person name="He X."/>
            <person name="Chen T."/>
            <person name="Dewhirst F.E."/>
        </authorList>
    </citation>
    <scope>NUCLEOTIDE SEQUENCE [LARGE SCALE GENOMIC DNA]</scope>
    <source>
        <strain evidence="2 3">BB001</strain>
    </source>
</reference>
<gene>
    <name evidence="2" type="ORF">FBF37_00510</name>
</gene>
<feature type="transmembrane region" description="Helical" evidence="1">
    <location>
        <begin position="98"/>
        <end position="119"/>
    </location>
</feature>
<keyword evidence="1" id="KW-0472">Membrane</keyword>
<keyword evidence="3" id="KW-1185">Reference proteome</keyword>
<dbReference type="EMBL" id="CP040004">
    <property type="protein sequence ID" value="QCT41965.1"/>
    <property type="molecule type" value="Genomic_DNA"/>
</dbReference>
<dbReference type="OrthoDB" id="9799574at2"/>
<dbReference type="KEGG" id="nft:FBF37_00510"/>